<keyword evidence="3" id="KW-0472">Membrane</keyword>
<feature type="signal peptide" evidence="7">
    <location>
        <begin position="1"/>
        <end position="27"/>
    </location>
</feature>
<dbReference type="InterPro" id="IPR050490">
    <property type="entry name" value="Bact_solute-bd_prot1"/>
</dbReference>
<protein>
    <submittedName>
        <fullName evidence="8">Extracellular solute-binding protein</fullName>
    </submittedName>
</protein>
<dbReference type="SUPFAM" id="SSF53850">
    <property type="entry name" value="Periplasmic binding protein-like II"/>
    <property type="match status" value="1"/>
</dbReference>
<reference evidence="8" key="1">
    <citation type="submission" date="2019-10" db="EMBL/GenBank/DDBJ databases">
        <title>Description of Paenibacillus glebae sp. nov.</title>
        <authorList>
            <person name="Carlier A."/>
            <person name="Qi S."/>
        </authorList>
    </citation>
    <scope>NUCLEOTIDE SEQUENCE</scope>
    <source>
        <strain evidence="8">LMG 31456</strain>
    </source>
</reference>
<dbReference type="PANTHER" id="PTHR43649">
    <property type="entry name" value="ARABINOSE-BINDING PROTEIN-RELATED"/>
    <property type="match status" value="1"/>
</dbReference>
<keyword evidence="4" id="KW-0564">Palmitate</keyword>
<dbReference type="InterPro" id="IPR006059">
    <property type="entry name" value="SBP"/>
</dbReference>
<proteinExistence type="predicted"/>
<evidence type="ECO:0000313" key="9">
    <source>
        <dbReference type="Proteomes" id="UP000641588"/>
    </source>
</evidence>
<keyword evidence="2 7" id="KW-0732">Signal</keyword>
<accession>A0A972JWY4</accession>
<evidence type="ECO:0000256" key="7">
    <source>
        <dbReference type="SAM" id="SignalP"/>
    </source>
</evidence>
<evidence type="ECO:0000256" key="1">
    <source>
        <dbReference type="ARBA" id="ARBA00022475"/>
    </source>
</evidence>
<dbReference type="RefSeq" id="WP_171650075.1">
    <property type="nucleotide sequence ID" value="NZ_WHOD01000005.1"/>
</dbReference>
<dbReference type="Gene3D" id="3.40.190.10">
    <property type="entry name" value="Periplasmic binding protein-like II"/>
    <property type="match status" value="2"/>
</dbReference>
<name>A0A972JWY4_9BACL</name>
<keyword evidence="5" id="KW-0449">Lipoprotein</keyword>
<dbReference type="AlphaFoldDB" id="A0A972JWY4"/>
<dbReference type="PROSITE" id="PS51257">
    <property type="entry name" value="PROKAR_LIPOPROTEIN"/>
    <property type="match status" value="1"/>
</dbReference>
<evidence type="ECO:0000256" key="3">
    <source>
        <dbReference type="ARBA" id="ARBA00023136"/>
    </source>
</evidence>
<comment type="caution">
    <text evidence="8">The sequence shown here is derived from an EMBL/GenBank/DDBJ whole genome shotgun (WGS) entry which is preliminary data.</text>
</comment>
<dbReference type="Pfam" id="PF13416">
    <property type="entry name" value="SBP_bac_8"/>
    <property type="match status" value="1"/>
</dbReference>
<evidence type="ECO:0000256" key="5">
    <source>
        <dbReference type="ARBA" id="ARBA00023288"/>
    </source>
</evidence>
<organism evidence="8 9">
    <name type="scientific">Paenibacillus foliorum</name>
    <dbReference type="NCBI Taxonomy" id="2654974"/>
    <lineage>
        <taxon>Bacteria</taxon>
        <taxon>Bacillati</taxon>
        <taxon>Bacillota</taxon>
        <taxon>Bacilli</taxon>
        <taxon>Bacillales</taxon>
        <taxon>Paenibacillaceae</taxon>
        <taxon>Paenibacillus</taxon>
    </lineage>
</organism>
<feature type="region of interest" description="Disordered" evidence="6">
    <location>
        <begin position="25"/>
        <end position="46"/>
    </location>
</feature>
<evidence type="ECO:0000313" key="8">
    <source>
        <dbReference type="EMBL" id="NOU91899.1"/>
    </source>
</evidence>
<evidence type="ECO:0000256" key="2">
    <source>
        <dbReference type="ARBA" id="ARBA00022729"/>
    </source>
</evidence>
<evidence type="ECO:0000256" key="6">
    <source>
        <dbReference type="SAM" id="MobiDB-lite"/>
    </source>
</evidence>
<gene>
    <name evidence="8" type="ORF">GC093_01425</name>
</gene>
<dbReference type="EMBL" id="WHOD01000005">
    <property type="protein sequence ID" value="NOU91899.1"/>
    <property type="molecule type" value="Genomic_DNA"/>
</dbReference>
<dbReference type="Proteomes" id="UP000641588">
    <property type="component" value="Unassembled WGS sequence"/>
</dbReference>
<sequence length="520" mass="56544">MSKYFNLFGKVATFGLTVAMMTSCSSSGGTTASPAPSGSSSTPAGPAPTINIGFKGVFADGDRTKNPVLDELMKKTNTVIKVQEMPDDGYVQKITLQFNSGTAPDVVHSSTDTTTIGMINNFGANGLLMKMTDLLPKMPNVQKFYDKEMQSKFVNADGSLYILPTPRDVGYGAVFIRQDWLDNLGLKIPKTFDEYKEVLKQFATKDPDKNGKDGDTYGAVFDKSGSLEPALAPFGVPTADWMKTADNKLVWSQITPEYKKAIGFARELVTAKIVDPEFVTYQPNNGKSQLIRNSKVGVYQGVSSGAAADLAIIQEKAPNAKVVVLEVPPAPGVAKSVSAYGNIIKKNSEGLPVGFSSIWAVNSKVKADVLDGAARIFNFTSGDNLMTVGVEGKDHTKSGNEYKLTKDLKGLRQDGAWDVYTIGNMEQQRVFWKDLWPAETAANMANTGLSTQPRVIYFSTPTTDAQLTQITSKATEIFTQIISGKVELEAGWAEWEKQFKLLKGDVMSQEINERYAKNAK</sequence>
<evidence type="ECO:0000256" key="4">
    <source>
        <dbReference type="ARBA" id="ARBA00023139"/>
    </source>
</evidence>
<keyword evidence="9" id="KW-1185">Reference proteome</keyword>
<keyword evidence="1" id="KW-1003">Cell membrane</keyword>
<feature type="chain" id="PRO_5038495951" evidence="7">
    <location>
        <begin position="28"/>
        <end position="520"/>
    </location>
</feature>
<dbReference type="PANTHER" id="PTHR43649:SF33">
    <property type="entry name" value="POLYGALACTURONAN_RHAMNOGALACTURONAN-BINDING PROTEIN YTCQ"/>
    <property type="match status" value="1"/>
</dbReference>